<feature type="domain" description="DUF11" evidence="3">
    <location>
        <begin position="364"/>
        <end position="417"/>
    </location>
</feature>
<dbReference type="Pfam" id="PF01345">
    <property type="entry name" value="DUF11"/>
    <property type="match status" value="1"/>
</dbReference>
<feature type="compositionally biased region" description="Polar residues" evidence="1">
    <location>
        <begin position="476"/>
        <end position="488"/>
    </location>
</feature>
<keyword evidence="5" id="KW-1185">Reference proteome</keyword>
<dbReference type="NCBIfam" id="TIGR01451">
    <property type="entry name" value="B_ant_repeat"/>
    <property type="match status" value="1"/>
</dbReference>
<organism evidence="4 5">
    <name type="scientific">Methanosarcina horonobensis HB-1 = JCM 15518</name>
    <dbReference type="NCBI Taxonomy" id="1434110"/>
    <lineage>
        <taxon>Archaea</taxon>
        <taxon>Methanobacteriati</taxon>
        <taxon>Methanobacteriota</taxon>
        <taxon>Stenosarchaea group</taxon>
        <taxon>Methanomicrobia</taxon>
        <taxon>Methanosarcinales</taxon>
        <taxon>Methanosarcinaceae</taxon>
        <taxon>Methanosarcina</taxon>
    </lineage>
</organism>
<keyword evidence="2" id="KW-0812">Transmembrane</keyword>
<dbReference type="InterPro" id="IPR001434">
    <property type="entry name" value="OmcB-like_DUF11"/>
</dbReference>
<evidence type="ECO:0000313" key="4">
    <source>
        <dbReference type="EMBL" id="AKB79046.1"/>
    </source>
</evidence>
<dbReference type="RefSeq" id="WP_048140421.1">
    <property type="nucleotide sequence ID" value="NZ_CP009516.1"/>
</dbReference>
<evidence type="ECO:0000259" key="3">
    <source>
        <dbReference type="Pfam" id="PF01345"/>
    </source>
</evidence>
<dbReference type="AlphaFoldDB" id="A0A0E3SDU9"/>
<dbReference type="HOGENOM" id="CLU_509625_0_0_2"/>
<dbReference type="InterPro" id="IPR047589">
    <property type="entry name" value="DUF11_rpt"/>
</dbReference>
<dbReference type="STRING" id="1434110.MSHOH_2563"/>
<feature type="region of interest" description="Disordered" evidence="1">
    <location>
        <begin position="471"/>
        <end position="507"/>
    </location>
</feature>
<dbReference type="PANTHER" id="PTHR12861">
    <property type="entry name" value="TRANSLOCON-ASSOCIATED PROTEIN, BETA SUBUNIT PRECURSOR TRAP-BETA SIGNAL SEQUENCE RECEPTOR BETA SUBUNIT"/>
    <property type="match status" value="1"/>
</dbReference>
<evidence type="ECO:0000313" key="5">
    <source>
        <dbReference type="Proteomes" id="UP000033101"/>
    </source>
</evidence>
<name>A0A0E3SDU9_9EURY</name>
<accession>A0A0E3SDU9</accession>
<dbReference type="PANTHER" id="PTHR12861:SF3">
    <property type="entry name" value="TRANSLOCON-ASSOCIATED PROTEIN SUBUNIT BETA"/>
    <property type="match status" value="1"/>
</dbReference>
<dbReference type="GeneID" id="24831854"/>
<dbReference type="Gene3D" id="2.60.40.10">
    <property type="entry name" value="Immunoglobulins"/>
    <property type="match status" value="2"/>
</dbReference>
<dbReference type="Pfam" id="PF13584">
    <property type="entry name" value="BatD"/>
    <property type="match status" value="1"/>
</dbReference>
<dbReference type="PATRIC" id="fig|1434110.4.peg.3295"/>
<reference evidence="4 5" key="1">
    <citation type="submission" date="2014-07" db="EMBL/GenBank/DDBJ databases">
        <title>Methanogenic archaea and the global carbon cycle.</title>
        <authorList>
            <person name="Henriksen J.R."/>
            <person name="Luke J."/>
            <person name="Reinhart S."/>
            <person name="Benedict M.N."/>
            <person name="Youngblut N.D."/>
            <person name="Metcalf M.E."/>
            <person name="Whitaker R.J."/>
            <person name="Metcalf W.W."/>
        </authorList>
    </citation>
    <scope>NUCLEOTIDE SEQUENCE [LARGE SCALE GENOMIC DNA]</scope>
    <source>
        <strain evidence="4 5">HB-1</strain>
    </source>
</reference>
<keyword evidence="2" id="KW-1133">Transmembrane helix</keyword>
<feature type="transmembrane region" description="Helical" evidence="2">
    <location>
        <begin position="513"/>
        <end position="530"/>
    </location>
</feature>
<dbReference type="InterPro" id="IPR025738">
    <property type="entry name" value="BatD"/>
</dbReference>
<gene>
    <name evidence="4" type="ORF">MSHOH_2563</name>
</gene>
<dbReference type="InterPro" id="IPR013783">
    <property type="entry name" value="Ig-like_fold"/>
</dbReference>
<dbReference type="EMBL" id="CP009516">
    <property type="protein sequence ID" value="AKB79046.1"/>
    <property type="molecule type" value="Genomic_DNA"/>
</dbReference>
<protein>
    <recommendedName>
        <fullName evidence="3">DUF11 domain-containing protein</fullName>
    </recommendedName>
</protein>
<keyword evidence="2" id="KW-0472">Membrane</keyword>
<proteinExistence type="predicted"/>
<evidence type="ECO:0000256" key="1">
    <source>
        <dbReference type="SAM" id="MobiDB-lite"/>
    </source>
</evidence>
<evidence type="ECO:0000256" key="2">
    <source>
        <dbReference type="SAM" id="Phobius"/>
    </source>
</evidence>
<dbReference type="OrthoDB" id="125550at2157"/>
<sequence>MSKKIVLIGLLAFCIFYVLSMTAFAASEIEWVEKKDGAKLYWGNTITVEGYEVKAEDFNEDGMVFVSISKDGEKLKTSPLTAGLEFEYNDEIKVYAQKVDPNYEIIKKDGKEFKTGNWNPYAELDILVRGKPNFEINVETKKDKYDSKSTGDSRIDVAIKIKNKGEARAENVVLTVDTAGLELLTGKTKHTYTKILKDETTEYVNLTLKAPTPWEDTNFNITATATCLDVKGNKYEFVGSKNITVEKKWDLVISRSFPRERHMGEPVYVTVTARNRGICNINDIVLKDSIISNMHLQQDTTLDKTFSLVSGETAEDVFKYTLIPEKPGEFTFPAITATFTLPNGDDGSITSNNSEKITIYGPYIEVTKTIDKQQLDPGDKLTVTVTAKNTGNVDASVTVTDTVPSEAKLISGETSFKQVLGSKGGSKTITYIMQMNKEGEIEIPACKASFLDLDKYSGEVYSEPHTVYVGTPMTLEGSSSQPEGSTDSNQEKNEPTSQANTGGTEEDYGDTPGFGFFLAAAGLLMGAGFIRKRNI</sequence>
<dbReference type="KEGG" id="mhor:MSHOH_2563"/>
<dbReference type="Proteomes" id="UP000033101">
    <property type="component" value="Chromosome"/>
</dbReference>